<evidence type="ECO:0000256" key="2">
    <source>
        <dbReference type="ARBA" id="ARBA00012948"/>
    </source>
</evidence>
<feature type="region of interest" description="Disordered" evidence="9">
    <location>
        <begin position="69"/>
        <end position="88"/>
    </location>
</feature>
<name>A0A0B2WJ96_METAS</name>
<dbReference type="AlphaFoldDB" id="A0A0B2WJ96"/>
<evidence type="ECO:0000256" key="8">
    <source>
        <dbReference type="RuleBase" id="RU000363"/>
    </source>
</evidence>
<evidence type="ECO:0000256" key="1">
    <source>
        <dbReference type="ARBA" id="ARBA00006484"/>
    </source>
</evidence>
<dbReference type="PANTHER" id="PTHR42879">
    <property type="entry name" value="3-OXOACYL-(ACYL-CARRIER-PROTEIN) REDUCTASE"/>
    <property type="match status" value="1"/>
</dbReference>
<comment type="similarity">
    <text evidence="1 8">Belongs to the short-chain dehydrogenases/reductases (SDR) family.</text>
</comment>
<dbReference type="EC" id="1.1.1.100" evidence="2"/>
<evidence type="ECO:0000256" key="3">
    <source>
        <dbReference type="ARBA" id="ARBA00015194"/>
    </source>
</evidence>
<comment type="catalytic activity">
    <reaction evidence="7">
        <text>a (3R)-hydroxyacyl-[ACP] + NADP(+) = a 3-oxoacyl-[ACP] + NADPH + H(+)</text>
        <dbReference type="Rhea" id="RHEA:17397"/>
        <dbReference type="Rhea" id="RHEA-COMP:9916"/>
        <dbReference type="Rhea" id="RHEA-COMP:9945"/>
        <dbReference type="ChEBI" id="CHEBI:15378"/>
        <dbReference type="ChEBI" id="CHEBI:57783"/>
        <dbReference type="ChEBI" id="CHEBI:58349"/>
        <dbReference type="ChEBI" id="CHEBI:78776"/>
        <dbReference type="ChEBI" id="CHEBI:78827"/>
        <dbReference type="EC" id="1.1.1.100"/>
    </reaction>
</comment>
<evidence type="ECO:0000313" key="12">
    <source>
        <dbReference type="Proteomes" id="UP000030816"/>
    </source>
</evidence>
<dbReference type="Pfam" id="PF13561">
    <property type="entry name" value="adh_short_C2"/>
    <property type="match status" value="1"/>
</dbReference>
<dbReference type="SMART" id="SM00822">
    <property type="entry name" value="PKS_KR"/>
    <property type="match status" value="1"/>
</dbReference>
<reference evidence="11 12" key="1">
    <citation type="journal article" date="2014" name="Proc. Natl. Acad. Sci. U.S.A.">
        <title>Trajectory and genomic determinants of fungal-pathogen speciation and host adaptation.</title>
        <authorList>
            <person name="Hu X."/>
            <person name="Xiao G."/>
            <person name="Zheng P."/>
            <person name="Shang Y."/>
            <person name="Su Y."/>
            <person name="Zhang X."/>
            <person name="Liu X."/>
            <person name="Zhan S."/>
            <person name="St Leger R.J."/>
            <person name="Wang C."/>
        </authorList>
    </citation>
    <scope>NUCLEOTIDE SEQUENCE [LARGE SCALE GENOMIC DNA]</scope>
    <source>
        <strain evidence="11 12">ARSEF 1941</strain>
    </source>
</reference>
<evidence type="ECO:0000313" key="11">
    <source>
        <dbReference type="EMBL" id="KHN96116.1"/>
    </source>
</evidence>
<dbReference type="OrthoDB" id="1393670at2759"/>
<evidence type="ECO:0000256" key="9">
    <source>
        <dbReference type="SAM" id="MobiDB-lite"/>
    </source>
</evidence>
<dbReference type="FunFam" id="3.40.50.720:FF:000084">
    <property type="entry name" value="Short-chain dehydrogenase reductase"/>
    <property type="match status" value="1"/>
</dbReference>
<evidence type="ECO:0000256" key="4">
    <source>
        <dbReference type="ARBA" id="ARBA00022857"/>
    </source>
</evidence>
<dbReference type="PANTHER" id="PTHR42879:SF2">
    <property type="entry name" value="3-OXOACYL-[ACYL-CARRIER-PROTEIN] REDUCTASE FABG"/>
    <property type="match status" value="1"/>
</dbReference>
<protein>
    <recommendedName>
        <fullName evidence="3">Hydroxynaphthalene reductase-like protein Arp2</fullName>
        <ecNumber evidence="2">1.1.1.100</ecNumber>
    </recommendedName>
</protein>
<dbReference type="InterPro" id="IPR002347">
    <property type="entry name" value="SDR_fam"/>
</dbReference>
<feature type="domain" description="Ketoreductase" evidence="10">
    <location>
        <begin position="22"/>
        <end position="238"/>
    </location>
</feature>
<dbReference type="GeneID" id="63740419"/>
<keyword evidence="12" id="KW-1185">Reference proteome</keyword>
<dbReference type="GO" id="GO:0004316">
    <property type="term" value="F:3-oxoacyl-[acyl-carrier-protein] reductase (NADPH) activity"/>
    <property type="evidence" value="ECO:0007669"/>
    <property type="project" value="UniProtKB-EC"/>
</dbReference>
<gene>
    <name evidence="11" type="ORF">MAM_05964</name>
</gene>
<comment type="caution">
    <text evidence="11">The sequence shown here is derived from an EMBL/GenBank/DDBJ whole genome shotgun (WGS) entry which is preliminary data.</text>
</comment>
<evidence type="ECO:0000256" key="6">
    <source>
        <dbReference type="ARBA" id="ARBA00046017"/>
    </source>
</evidence>
<dbReference type="SUPFAM" id="SSF51735">
    <property type="entry name" value="NAD(P)-binding Rossmann-fold domains"/>
    <property type="match status" value="1"/>
</dbReference>
<dbReference type="STRING" id="1081103.A0A0B2WJ96"/>
<evidence type="ECO:0000256" key="5">
    <source>
        <dbReference type="ARBA" id="ARBA00023002"/>
    </source>
</evidence>
<dbReference type="InterPro" id="IPR036291">
    <property type="entry name" value="NAD(P)-bd_dom_sf"/>
</dbReference>
<dbReference type="RefSeq" id="XP_040677182.1">
    <property type="nucleotide sequence ID" value="XM_040824762.1"/>
</dbReference>
<keyword evidence="4" id="KW-0521">NADP</keyword>
<sequence length="320" mass="33220">MTDRVAQISHHLNYPRGLLANQVAIITGSGQGIGAETARLFANEGAKVVVTDIDAGMFSSLLLVHHHHHHSQPKPASSDKAAKAKSDAVAESITKSGGQAISVPGDIMSPGYVDRLVSKAASFGNGKIHIVVNNAGYTWDGVIHKMTDKQWDTMIALHCTAPFNLVRAAAPYFRVRDGEPRCVVNVSSTSGVHGNAGQINYALAKAGITGFTKTIAKEWGPRFGVRANAVAFGHIATRLTAAKEDGAFVAGPDGQRIALGIPQKNKAAAAADGPAAAHPDIPLGRPGTPAEAAGSILAVASPLFSYVSGQTIMVTGGRNM</sequence>
<comment type="function">
    <text evidence="6">Hydroxynaphthalene reductase-like protein; part of the Pks2 gene cluster that mediates the formation of infectious structures (appressoria), enabling these fungi to kill insects faster. The product of the Pks2 gene cluster is different from the one of Pks1 and has still not been identified.</text>
</comment>
<dbReference type="InterPro" id="IPR057326">
    <property type="entry name" value="KR_dom"/>
</dbReference>
<evidence type="ECO:0000259" key="10">
    <source>
        <dbReference type="SMART" id="SM00822"/>
    </source>
</evidence>
<accession>A0A0B2WJ96</accession>
<dbReference type="EMBL" id="AZHE01000017">
    <property type="protein sequence ID" value="KHN96116.1"/>
    <property type="molecule type" value="Genomic_DNA"/>
</dbReference>
<organism evidence="11 12">
    <name type="scientific">Metarhizium album (strain ARSEF 1941)</name>
    <dbReference type="NCBI Taxonomy" id="1081103"/>
    <lineage>
        <taxon>Eukaryota</taxon>
        <taxon>Fungi</taxon>
        <taxon>Dikarya</taxon>
        <taxon>Ascomycota</taxon>
        <taxon>Pezizomycotina</taxon>
        <taxon>Sordariomycetes</taxon>
        <taxon>Hypocreomycetidae</taxon>
        <taxon>Hypocreales</taxon>
        <taxon>Clavicipitaceae</taxon>
        <taxon>Metarhizium</taxon>
    </lineage>
</organism>
<proteinExistence type="inferred from homology"/>
<dbReference type="InterPro" id="IPR050259">
    <property type="entry name" value="SDR"/>
</dbReference>
<dbReference type="HOGENOM" id="CLU_010194_1_3_1"/>
<evidence type="ECO:0000256" key="7">
    <source>
        <dbReference type="ARBA" id="ARBA00048508"/>
    </source>
</evidence>
<dbReference type="PRINTS" id="PR00080">
    <property type="entry name" value="SDRFAMILY"/>
</dbReference>
<dbReference type="PRINTS" id="PR00081">
    <property type="entry name" value="GDHRDH"/>
</dbReference>
<dbReference type="Proteomes" id="UP000030816">
    <property type="component" value="Unassembled WGS sequence"/>
</dbReference>
<dbReference type="Gene3D" id="3.40.50.720">
    <property type="entry name" value="NAD(P)-binding Rossmann-like Domain"/>
    <property type="match status" value="1"/>
</dbReference>
<dbReference type="Pfam" id="PF00106">
    <property type="entry name" value="adh_short"/>
    <property type="match status" value="2"/>
</dbReference>
<keyword evidence="5" id="KW-0560">Oxidoreductase</keyword>